<keyword evidence="2" id="KW-0328">Glycosyltransferase</keyword>
<feature type="transmembrane region" description="Helical" evidence="4">
    <location>
        <begin position="322"/>
        <end position="345"/>
    </location>
</feature>
<proteinExistence type="inferred from homology"/>
<protein>
    <submittedName>
        <fullName evidence="6">Glycosyltransferase</fullName>
    </submittedName>
</protein>
<dbReference type="InterPro" id="IPR039528">
    <property type="entry name" value="DPM1-like"/>
</dbReference>
<dbReference type="STRING" id="690879.TSACC_21542"/>
<dbReference type="PANTHER" id="PTHR43398">
    <property type="entry name" value="DOLICHOL-PHOSPHATE MANNOSYLTRANSFERASE SUBUNIT 1"/>
    <property type="match status" value="1"/>
</dbReference>
<keyword evidence="4" id="KW-0472">Membrane</keyword>
<feature type="transmembrane region" description="Helical" evidence="4">
    <location>
        <begin position="183"/>
        <end position="206"/>
    </location>
</feature>
<dbReference type="FunFam" id="3.90.550.10:FF:000122">
    <property type="entry name" value="Dolichol-phosphate mannosyltransferase subunit 1"/>
    <property type="match status" value="1"/>
</dbReference>
<feature type="transmembrane region" description="Helical" evidence="4">
    <location>
        <begin position="117"/>
        <end position="137"/>
    </location>
</feature>
<dbReference type="GO" id="GO:0004582">
    <property type="term" value="F:dolichyl-phosphate beta-D-mannosyltransferase activity"/>
    <property type="evidence" value="ECO:0007669"/>
    <property type="project" value="InterPro"/>
</dbReference>
<feature type="transmembrane region" description="Helical" evidence="4">
    <location>
        <begin position="357"/>
        <end position="377"/>
    </location>
</feature>
<evidence type="ECO:0000256" key="1">
    <source>
        <dbReference type="ARBA" id="ARBA00006739"/>
    </source>
</evidence>
<dbReference type="GO" id="GO:0016020">
    <property type="term" value="C:membrane"/>
    <property type="evidence" value="ECO:0007669"/>
    <property type="project" value="GOC"/>
</dbReference>
<dbReference type="EMBL" id="BDCO01000002">
    <property type="protein sequence ID" value="GAT33133.1"/>
    <property type="molecule type" value="Genomic_DNA"/>
</dbReference>
<keyword evidence="7" id="KW-1185">Reference proteome</keyword>
<evidence type="ECO:0000313" key="7">
    <source>
        <dbReference type="Proteomes" id="UP000076023"/>
    </source>
</evidence>
<feature type="transmembrane region" description="Helical" evidence="4">
    <location>
        <begin position="93"/>
        <end position="111"/>
    </location>
</feature>
<dbReference type="SUPFAM" id="SSF53448">
    <property type="entry name" value="Nucleotide-diphospho-sugar transferases"/>
    <property type="match status" value="1"/>
</dbReference>
<dbReference type="AlphaFoldDB" id="A0A146G6Y5"/>
<dbReference type="PANTHER" id="PTHR43398:SF1">
    <property type="entry name" value="DOLICHOL-PHOSPHATE MANNOSYLTRANSFERASE SUBUNIT 1"/>
    <property type="match status" value="1"/>
</dbReference>
<dbReference type="Proteomes" id="UP000076023">
    <property type="component" value="Unassembled WGS sequence"/>
</dbReference>
<reference evidence="7" key="1">
    <citation type="journal article" date="2017" name="Genome Announc.">
        <title>Draft Genome Sequence of Terrimicrobium sacchariphilum NM-5T, a Facultative Anaerobic Soil Bacterium of the Class Spartobacteria.</title>
        <authorList>
            <person name="Qiu Y.L."/>
            <person name="Tourlousse D.M."/>
            <person name="Matsuura N."/>
            <person name="Ohashi A."/>
            <person name="Sekiguchi Y."/>
        </authorList>
    </citation>
    <scope>NUCLEOTIDE SEQUENCE [LARGE SCALE GENOMIC DNA]</scope>
    <source>
        <strain evidence="7">NM-5</strain>
    </source>
</reference>
<comment type="similarity">
    <text evidence="1">Belongs to the glycosyltransferase 2 family.</text>
</comment>
<feature type="transmembrane region" description="Helical" evidence="4">
    <location>
        <begin position="422"/>
        <end position="443"/>
    </location>
</feature>
<comment type="caution">
    <text evidence="6">The sequence shown here is derived from an EMBL/GenBank/DDBJ whole genome shotgun (WGS) entry which is preliminary data.</text>
</comment>
<accession>A0A146G6Y5</accession>
<feature type="transmembrane region" description="Helical" evidence="4">
    <location>
        <begin position="389"/>
        <end position="410"/>
    </location>
</feature>
<feature type="transmembrane region" description="Helical" evidence="4">
    <location>
        <begin position="291"/>
        <end position="310"/>
    </location>
</feature>
<feature type="transmembrane region" description="Helical" evidence="4">
    <location>
        <begin position="450"/>
        <end position="468"/>
    </location>
</feature>
<evidence type="ECO:0000256" key="4">
    <source>
        <dbReference type="SAM" id="Phobius"/>
    </source>
</evidence>
<evidence type="ECO:0000256" key="3">
    <source>
        <dbReference type="ARBA" id="ARBA00022679"/>
    </source>
</evidence>
<keyword evidence="3 6" id="KW-0808">Transferase</keyword>
<keyword evidence="4" id="KW-0812">Transmembrane</keyword>
<dbReference type="GO" id="GO:0009247">
    <property type="term" value="P:glycolipid biosynthetic process"/>
    <property type="evidence" value="ECO:0007669"/>
    <property type="project" value="TreeGrafter"/>
</dbReference>
<feature type="transmembrane region" description="Helical" evidence="4">
    <location>
        <begin position="213"/>
        <end position="231"/>
    </location>
</feature>
<keyword evidence="4" id="KW-1133">Transmembrane helix</keyword>
<dbReference type="RefSeq" id="WP_202815932.1">
    <property type="nucleotide sequence ID" value="NZ_BDCO01000002.1"/>
</dbReference>
<evidence type="ECO:0000259" key="5">
    <source>
        <dbReference type="Pfam" id="PF00535"/>
    </source>
</evidence>
<organism evidence="6 7">
    <name type="scientific">Terrimicrobium sacchariphilum</name>
    <dbReference type="NCBI Taxonomy" id="690879"/>
    <lineage>
        <taxon>Bacteria</taxon>
        <taxon>Pseudomonadati</taxon>
        <taxon>Verrucomicrobiota</taxon>
        <taxon>Terrimicrobiia</taxon>
        <taxon>Terrimicrobiales</taxon>
        <taxon>Terrimicrobiaceae</taxon>
        <taxon>Terrimicrobium</taxon>
    </lineage>
</organism>
<dbReference type="Gene3D" id="3.90.550.10">
    <property type="entry name" value="Spore Coat Polysaccharide Biosynthesis Protein SpsA, Chain A"/>
    <property type="match status" value="1"/>
</dbReference>
<name>A0A146G6Y5_TERSA</name>
<dbReference type="CDD" id="cd06442">
    <property type="entry name" value="DPM1_like"/>
    <property type="match status" value="1"/>
</dbReference>
<gene>
    <name evidence="6" type="ORF">TSACC_21542</name>
</gene>
<dbReference type="InterPro" id="IPR029044">
    <property type="entry name" value="Nucleotide-diphossugar_trans"/>
</dbReference>
<feature type="domain" description="Glycosyltransferase 2-like" evidence="5">
    <location>
        <begin position="801"/>
        <end position="964"/>
    </location>
</feature>
<dbReference type="InterPro" id="IPR001173">
    <property type="entry name" value="Glyco_trans_2-like"/>
</dbReference>
<feature type="transmembrane region" description="Helical" evidence="4">
    <location>
        <begin position="144"/>
        <end position="163"/>
    </location>
</feature>
<evidence type="ECO:0000256" key="2">
    <source>
        <dbReference type="ARBA" id="ARBA00022676"/>
    </source>
</evidence>
<dbReference type="Pfam" id="PF00535">
    <property type="entry name" value="Glycos_transf_2"/>
    <property type="match status" value="1"/>
</dbReference>
<sequence length="1042" mass="113933">MKRGWLKWLFPVVLLSILGAFWIAQPPSNQEMLANVARAIDIKDGWNSGSGPAWWTSNFLQGSSLAPLISHTVTSLWLLAASAIGGIFAGPKVGGMLCLLIAMFGVCGWIRRLTGNPLSGTIASFAFLLTASIYVRLGGVEHMVFVAAFAVIPFVMWSATAMAERSTFLNALLFSGALSLLLLTYGKAAALLAPALFFYLAIVILWKQRTWHVAAAPWLLAIIVISLLGVLPNLPAVREMRFVTLFEIAPFQGWLRAFSLKSNLLWLDRDGLLSSGMKAVFAPTTAQGGNYLGLVPAIILGAVLLLKPAALYDSVAGKACRLCIALFLFLHWLSFGPFSILTGQLEFLKLAVTANDVAVPISWVLFLIQPWIIFSLLPRSLAGRAGIGAVFCAIYLLVPGFRLIGWLPFYADLRAPHDFSQIIGIFFLAGATGTAGYLLYLILPSRFPKWAVGAAALVLAVADTSAYFKPFFQSPLDRQTFTDFLATQEFLKKAPKAGWVYPMSGRYFYLLTPHLSGRGLNNEAFNAYLMQRGMSYLQSVAWISPDYLQAYLKIGGIAYVLIDKKDPDLDTETQAKFSRMLPTAFENEHFLVLENPAALFPAFMAHEYVDGDVKMAEFAQASLRLAKVESIAVLPQDEPIPGRIGRLENDGYVLNERSNPSMPSLSPVSPETRFGYRTISLPTVPSPGWLVLPLAFHPDWRATIDGRTAGTDEVDGALLGLYVPPGAKSVEFRFAPPWWYGASLALSALGWLGWLGVVAIGLLPKSPAPGFKSLLISDRPTGITSPNAGPAERVPIRRAVVIIPTYNEIRSLPVTLAKVLSADSRVDVLIVDDNSPDGTGDWVKKHELFGQRIHLLARSGKLGLGSAYRDGFSWGIEHGYEACLEMDADLSHDPADVPHLIDALDGGADVAIGSRYLHGVRVMNWPEHRLLLSTTASRYVRAVTGLPLTDATSGFKAIRTSVLRPLDWKKFKTEGYGFQVELHYFLWQAGARLVEVPIVFTERRDGETKMTIGIAIEAALRTLQLGLATKNPAQTPKESNHE</sequence>
<dbReference type="InParanoid" id="A0A146G6Y5"/>
<evidence type="ECO:0000313" key="6">
    <source>
        <dbReference type="EMBL" id="GAT33133.1"/>
    </source>
</evidence>